<evidence type="ECO:0000256" key="2">
    <source>
        <dbReference type="PROSITE-ProRule" id="PRU00504"/>
    </source>
</evidence>
<keyword evidence="3" id="KW-0732">Signal</keyword>
<dbReference type="AlphaFoldDB" id="A0A117I5S5"/>
<gene>
    <name evidence="4" type="ORF">RMCB_3035</name>
</gene>
<dbReference type="InterPro" id="IPR001258">
    <property type="entry name" value="NHL_repeat"/>
</dbReference>
<reference evidence="5" key="1">
    <citation type="journal article" date="2016" name="Genome Announc.">
        <title>Draft Genome Sequences of Five Rapidly Growing Mycobacterium Species, M. thermoresistibile, M. fortuitum subsp. acetamidolyticum, M. canariasense, M. brisbanense, and M. novocastrense.</title>
        <authorList>
            <person name="Katahira K."/>
            <person name="Ogura Y."/>
            <person name="Gotoh Y."/>
            <person name="Hayashi T."/>
        </authorList>
    </citation>
    <scope>NUCLEOTIDE SEQUENCE [LARGE SCALE GENOMIC DNA]</scope>
    <source>
        <strain evidence="5">JCM15654</strain>
    </source>
</reference>
<dbReference type="EMBL" id="BCSX01000024">
    <property type="protein sequence ID" value="GAS88939.1"/>
    <property type="molecule type" value="Genomic_DNA"/>
</dbReference>
<reference evidence="5" key="2">
    <citation type="submission" date="2016-02" db="EMBL/GenBank/DDBJ databases">
        <title>Draft genome sequence of five rapidly growing Mycobacterium species.</title>
        <authorList>
            <person name="Katahira K."/>
            <person name="Gotou Y."/>
            <person name="Iida K."/>
            <person name="Ogura Y."/>
            <person name="Hayashi T."/>
        </authorList>
    </citation>
    <scope>NUCLEOTIDE SEQUENCE [LARGE SCALE GENOMIC DNA]</scope>
    <source>
        <strain evidence="5">JCM15654</strain>
    </source>
</reference>
<proteinExistence type="predicted"/>
<dbReference type="InterPro" id="IPR050952">
    <property type="entry name" value="TRIM-NHL_E3_ligases"/>
</dbReference>
<evidence type="ECO:0000256" key="3">
    <source>
        <dbReference type="SAM" id="SignalP"/>
    </source>
</evidence>
<dbReference type="GO" id="GO:0008270">
    <property type="term" value="F:zinc ion binding"/>
    <property type="evidence" value="ECO:0007669"/>
    <property type="project" value="UniProtKB-KW"/>
</dbReference>
<evidence type="ECO:0000313" key="5">
    <source>
        <dbReference type="Proteomes" id="UP000069620"/>
    </source>
</evidence>
<comment type="caution">
    <text evidence="4">The sequence shown here is derived from an EMBL/GenBank/DDBJ whole genome shotgun (WGS) entry which is preliminary data.</text>
</comment>
<dbReference type="Gene3D" id="2.40.10.500">
    <property type="match status" value="4"/>
</dbReference>
<name>A0A117I5S5_9MYCO</name>
<dbReference type="Proteomes" id="UP000069620">
    <property type="component" value="Unassembled WGS sequence"/>
</dbReference>
<dbReference type="Pfam" id="PF20067">
    <property type="entry name" value="SSL_N"/>
    <property type="match status" value="2"/>
</dbReference>
<feature type="repeat" description="NHL" evidence="2">
    <location>
        <begin position="120"/>
        <end position="163"/>
    </location>
</feature>
<dbReference type="PROSITE" id="PS51125">
    <property type="entry name" value="NHL"/>
    <property type="match status" value="1"/>
</dbReference>
<dbReference type="PANTHER" id="PTHR24104">
    <property type="entry name" value="E3 UBIQUITIN-PROTEIN LIGASE NHLRC1-RELATED"/>
    <property type="match status" value="1"/>
</dbReference>
<accession>A0A117I5S5</accession>
<evidence type="ECO:0000313" key="4">
    <source>
        <dbReference type="EMBL" id="GAS88939.1"/>
    </source>
</evidence>
<dbReference type="OrthoDB" id="9762169at2"/>
<dbReference type="RefSeq" id="WP_062829406.1">
    <property type="nucleotide sequence ID" value="NZ_BCSX01000024.1"/>
</dbReference>
<protein>
    <submittedName>
        <fullName evidence="4">Putative serine-threonine protein</fullName>
    </submittedName>
</protein>
<keyword evidence="1" id="KW-0677">Repeat</keyword>
<dbReference type="Pfam" id="PF01436">
    <property type="entry name" value="NHL"/>
    <property type="match status" value="1"/>
</dbReference>
<organism evidence="4 5">
    <name type="scientific">Mycolicibacterium brisbanense</name>
    <dbReference type="NCBI Taxonomy" id="146020"/>
    <lineage>
        <taxon>Bacteria</taxon>
        <taxon>Bacillati</taxon>
        <taxon>Actinomycetota</taxon>
        <taxon>Actinomycetes</taxon>
        <taxon>Mycobacteriales</taxon>
        <taxon>Mycobacteriaceae</taxon>
        <taxon>Mycolicibacterium</taxon>
    </lineage>
</organism>
<dbReference type="PANTHER" id="PTHR24104:SF25">
    <property type="entry name" value="PROTEIN LIN-41"/>
    <property type="match status" value="1"/>
</dbReference>
<feature type="signal peptide" evidence="3">
    <location>
        <begin position="1"/>
        <end position="22"/>
    </location>
</feature>
<keyword evidence="5" id="KW-1185">Reference proteome</keyword>
<evidence type="ECO:0000256" key="1">
    <source>
        <dbReference type="ARBA" id="ARBA00022737"/>
    </source>
</evidence>
<dbReference type="STRING" id="146020.RMCB_3035"/>
<feature type="chain" id="PRO_5007148512" evidence="3">
    <location>
        <begin position="23"/>
        <end position="293"/>
    </location>
</feature>
<sequence length="293" mass="29574">MGGNRARFVGLAVTLVATTVLAAPAHAEPRQDVVPIHGLTQPGGIAVDGAGTVYVVDTFGNRVLALPAGANSSSALPLPDLTGPEDVAVDAAGDVFVTDRVGQVWTLPAGAASPHMLPFGDLGNPAGVAVDTAGNVYVTDRAETVERLHSRGDVDRVWKLAPGANAPSALPFPSLHQPEGVAVDPAGDVYVVADTGDVTHPGKGVFKLAPGASVPTLLPFTDVSTMGEVAVDAAGDVYVTGENQVYEFARGANAPVPLPFTGLSEPRSVAVAGDGSVLVADGSDKRVLRLAGG</sequence>
<dbReference type="SUPFAM" id="SSF101898">
    <property type="entry name" value="NHL repeat"/>
    <property type="match status" value="1"/>
</dbReference>